<dbReference type="GO" id="GO:0004252">
    <property type="term" value="F:serine-type endopeptidase activity"/>
    <property type="evidence" value="ECO:0007669"/>
    <property type="project" value="InterPro"/>
</dbReference>
<feature type="non-terminal residue" evidence="8">
    <location>
        <position position="1"/>
    </location>
</feature>
<dbReference type="EMBL" id="VZRL01003726">
    <property type="protein sequence ID" value="NWV23796.1"/>
    <property type="molecule type" value="Genomic_DNA"/>
</dbReference>
<dbReference type="Gene3D" id="2.40.10.10">
    <property type="entry name" value="Trypsin-like serine proteases"/>
    <property type="match status" value="2"/>
</dbReference>
<evidence type="ECO:0000256" key="1">
    <source>
        <dbReference type="ARBA" id="ARBA00022670"/>
    </source>
</evidence>
<gene>
    <name evidence="8" type="primary">Gzma_0</name>
    <name evidence="8" type="ORF">ORISOL_R05395</name>
</gene>
<keyword evidence="3 6" id="KW-0378">Hydrolase</keyword>
<dbReference type="Pfam" id="PF00089">
    <property type="entry name" value="Trypsin"/>
    <property type="match status" value="1"/>
</dbReference>
<dbReference type="InterPro" id="IPR018114">
    <property type="entry name" value="TRYPSIN_HIS"/>
</dbReference>
<keyword evidence="2" id="KW-0732">Signal</keyword>
<organism evidence="8 9">
    <name type="scientific">Origma solitaria</name>
    <dbReference type="NCBI Taxonomy" id="720586"/>
    <lineage>
        <taxon>Eukaryota</taxon>
        <taxon>Metazoa</taxon>
        <taxon>Chordata</taxon>
        <taxon>Craniata</taxon>
        <taxon>Vertebrata</taxon>
        <taxon>Euteleostomi</taxon>
        <taxon>Archelosauria</taxon>
        <taxon>Archosauria</taxon>
        <taxon>Dinosauria</taxon>
        <taxon>Saurischia</taxon>
        <taxon>Theropoda</taxon>
        <taxon>Coelurosauria</taxon>
        <taxon>Aves</taxon>
        <taxon>Neognathae</taxon>
        <taxon>Neoaves</taxon>
        <taxon>Telluraves</taxon>
        <taxon>Australaves</taxon>
        <taxon>Passeriformes</taxon>
        <taxon>Meliphagoidea</taxon>
        <taxon>Acanthizidae</taxon>
        <taxon>Origma</taxon>
    </lineage>
</organism>
<feature type="domain" description="Peptidase S1" evidence="7">
    <location>
        <begin position="5"/>
        <end position="234"/>
    </location>
</feature>
<dbReference type="InterPro" id="IPR001254">
    <property type="entry name" value="Trypsin_dom"/>
</dbReference>
<keyword evidence="9" id="KW-1185">Reference proteome</keyword>
<dbReference type="CDD" id="cd00190">
    <property type="entry name" value="Tryp_SPc"/>
    <property type="match status" value="1"/>
</dbReference>
<dbReference type="InterPro" id="IPR009003">
    <property type="entry name" value="Peptidase_S1_PA"/>
</dbReference>
<dbReference type="InterPro" id="IPR050127">
    <property type="entry name" value="Serine_Proteases_S1"/>
</dbReference>
<feature type="non-terminal residue" evidence="8">
    <location>
        <position position="239"/>
    </location>
</feature>
<evidence type="ECO:0000313" key="9">
    <source>
        <dbReference type="Proteomes" id="UP000571324"/>
    </source>
</evidence>
<evidence type="ECO:0000256" key="3">
    <source>
        <dbReference type="ARBA" id="ARBA00022801"/>
    </source>
</evidence>
<evidence type="ECO:0000256" key="5">
    <source>
        <dbReference type="ARBA" id="ARBA00023157"/>
    </source>
</evidence>
<keyword evidence="1 6" id="KW-0645">Protease</keyword>
<accession>A0A7K6DA08</accession>
<dbReference type="AlphaFoldDB" id="A0A7K6DA08"/>
<dbReference type="InterPro" id="IPR033116">
    <property type="entry name" value="TRYPSIN_SER"/>
</dbReference>
<evidence type="ECO:0000256" key="2">
    <source>
        <dbReference type="ARBA" id="ARBA00022729"/>
    </source>
</evidence>
<dbReference type="PROSITE" id="PS00135">
    <property type="entry name" value="TRYPSIN_SER"/>
    <property type="match status" value="1"/>
</dbReference>
<dbReference type="Proteomes" id="UP000571324">
    <property type="component" value="Unassembled WGS sequence"/>
</dbReference>
<reference evidence="8 9" key="1">
    <citation type="submission" date="2019-09" db="EMBL/GenBank/DDBJ databases">
        <title>Bird 10,000 Genomes (B10K) Project - Family phase.</title>
        <authorList>
            <person name="Zhang G."/>
        </authorList>
    </citation>
    <scope>NUCLEOTIDE SEQUENCE [LARGE SCALE GENOMIC DNA]</scope>
    <source>
        <strain evidence="8">B10K-DU-029-52</strain>
    </source>
</reference>
<dbReference type="PRINTS" id="PR00722">
    <property type="entry name" value="CHYMOTRYPSIN"/>
</dbReference>
<comment type="caution">
    <text evidence="8">The sequence shown here is derived from an EMBL/GenBank/DDBJ whole genome shotgun (WGS) entry which is preliminary data.</text>
</comment>
<dbReference type="PANTHER" id="PTHR24264:SF20">
    <property type="entry name" value="TRYPSIN-LIKE"/>
    <property type="match status" value="1"/>
</dbReference>
<keyword evidence="4 6" id="KW-0720">Serine protease</keyword>
<sequence>GCTEIIGGHKARSHSWPYMAAIQSKNLDVFCGGALVEQQWVLTAAHCEINESEDRVVLGANQPSIAEEEQQIFKVMRFFRYDRFDLRTLDNDIMLLKLNDTAKPNKYVKLLPVADSFEDLKPKTRCKVAGWGKKSSGKPSAYLKEAKLKIVDRESCDKKYGNDHTITNNMLCAIGKSKCRPSDASPGDSGGPLICAGQYRGIVSFGAECRKKRIPGVYTRLTEKYIDWIKRTISSDRDS</sequence>
<dbReference type="InterPro" id="IPR001314">
    <property type="entry name" value="Peptidase_S1A"/>
</dbReference>
<dbReference type="SMART" id="SM00020">
    <property type="entry name" value="Tryp_SPc"/>
    <property type="match status" value="1"/>
</dbReference>
<evidence type="ECO:0000259" key="7">
    <source>
        <dbReference type="PROSITE" id="PS50240"/>
    </source>
</evidence>
<dbReference type="GO" id="GO:0005615">
    <property type="term" value="C:extracellular space"/>
    <property type="evidence" value="ECO:0007669"/>
    <property type="project" value="TreeGrafter"/>
</dbReference>
<evidence type="ECO:0000313" key="8">
    <source>
        <dbReference type="EMBL" id="NWV23796.1"/>
    </source>
</evidence>
<dbReference type="SUPFAM" id="SSF50494">
    <property type="entry name" value="Trypsin-like serine proteases"/>
    <property type="match status" value="1"/>
</dbReference>
<dbReference type="FunFam" id="2.40.10.10:FF:000120">
    <property type="entry name" value="Putative serine protease"/>
    <property type="match status" value="1"/>
</dbReference>
<dbReference type="PROSITE" id="PS00134">
    <property type="entry name" value="TRYPSIN_HIS"/>
    <property type="match status" value="1"/>
</dbReference>
<protein>
    <submittedName>
        <fullName evidence="8">GRAA protein</fullName>
    </submittedName>
</protein>
<keyword evidence="5" id="KW-1015">Disulfide bond</keyword>
<evidence type="ECO:0000256" key="6">
    <source>
        <dbReference type="RuleBase" id="RU363034"/>
    </source>
</evidence>
<dbReference type="OrthoDB" id="6755574at2759"/>
<name>A0A7K6DA08_9PASS</name>
<dbReference type="PANTHER" id="PTHR24264">
    <property type="entry name" value="TRYPSIN-RELATED"/>
    <property type="match status" value="1"/>
</dbReference>
<evidence type="ECO:0000256" key="4">
    <source>
        <dbReference type="ARBA" id="ARBA00022825"/>
    </source>
</evidence>
<proteinExistence type="predicted"/>
<dbReference type="GO" id="GO:0006508">
    <property type="term" value="P:proteolysis"/>
    <property type="evidence" value="ECO:0007669"/>
    <property type="project" value="UniProtKB-KW"/>
</dbReference>
<dbReference type="InterPro" id="IPR043504">
    <property type="entry name" value="Peptidase_S1_PA_chymotrypsin"/>
</dbReference>
<dbReference type="PROSITE" id="PS50240">
    <property type="entry name" value="TRYPSIN_DOM"/>
    <property type="match status" value="1"/>
</dbReference>